<gene>
    <name evidence="1" type="ORF">PUP29_02930</name>
</gene>
<organism evidence="1">
    <name type="scientific">Christensenella massiliensis</name>
    <dbReference type="NCBI Taxonomy" id="1805714"/>
    <lineage>
        <taxon>Bacteria</taxon>
        <taxon>Bacillati</taxon>
        <taxon>Bacillota</taxon>
        <taxon>Clostridia</taxon>
        <taxon>Christensenellales</taxon>
        <taxon>Christensenellaceae</taxon>
        <taxon>Christensenella</taxon>
    </lineage>
</organism>
<sequence length="349" mass="41275">MITEHDFNIMKAHFTCLMEHNSRDKHLVLTDDIDSLMTCLFLKNRYNIPIGAFFDFRTMVYNPYVFQPWYCDGIRRNHSIFVDCAVVNWEYNVDQHVTCRNIPVSLNVNTGIAIGNNKYISKYAGSTYLTTLIMAGINVNELPENELLFLLLIDSFYAQYYREYNNTWDTWVNLLGCQAMTEIVRAHPKEYFENLQREFKIAGYGDDRKRLGKIWIKDDGHLDSNIDFDGIRNHFGIEIELPDIQFNYAPRRFRRDVNLIKWIDDREKYGKKCRQYRKQLKVVTPEEVATMYTCAMVGTDVIRYSIPEFQDLRVICIDENQSNAKKQIDVINRINNVQDAKIRHCYQDQ</sequence>
<dbReference type="AlphaFoldDB" id="A0AAU8A9Q4"/>
<proteinExistence type="predicted"/>
<dbReference type="RefSeq" id="WP_079547316.1">
    <property type="nucleotide sequence ID" value="NZ_CP117826.1"/>
</dbReference>
<accession>A0AAU8A9Q4</accession>
<evidence type="ECO:0000313" key="1">
    <source>
        <dbReference type="EMBL" id="XCC62891.1"/>
    </source>
</evidence>
<dbReference type="EMBL" id="CP117826">
    <property type="protein sequence ID" value="XCC62891.1"/>
    <property type="molecule type" value="Genomic_DNA"/>
</dbReference>
<reference evidence="1" key="1">
    <citation type="submission" date="2023-02" db="EMBL/GenBank/DDBJ databases">
        <title>Gut commensal Christensenella minuta modulates host metabolism via a new class of secondary bile acids.</title>
        <authorList>
            <person name="Liu C."/>
        </authorList>
    </citation>
    <scope>NUCLEOTIDE SEQUENCE</scope>
    <source>
        <strain evidence="1">CA70</strain>
    </source>
</reference>
<protein>
    <submittedName>
        <fullName evidence="1">Uncharacterized protein</fullName>
    </submittedName>
</protein>
<name>A0AAU8A9Q4_9FIRM</name>